<sequence length="402" mass="44856">MNHGTHDMEGLVVKSYDKVLLLVMLLLLAFGSLMIYSSTSVITPLLAKRNITEFYYFKRHILTVFLGSLALLFTFSLRPEVLKRFSFALLIFSFVLLCLVFLPHIGVTAGGARRWIRLWPTTFQPSELVKLAMVVFLARYMSSPGYNTEKFASFMKPVLIMAVFQLVFLKQPDFGSTMSLAFLTFAMLFISGMRLRYIASVLILAVPVIYKLAMEPYRLRRITSFLDPWRDPLGNGFQLVQSFISLGSGGLTGLGLGESKQKLSFLPASHTDFIFCLVGEELGLVGALVLISLFIFLFVKGISIAGRSKDRFVSYLAYGLTLMITLQALINFAVVTGLVPTKGLPLPFLSYGGSALLVNMAAIGILLKISKGEEEKNVDENRDLKARRLARRNIYARKGFSN</sequence>
<evidence type="ECO:0000256" key="16">
    <source>
        <dbReference type="ARBA" id="ARBA00038053"/>
    </source>
</evidence>
<feature type="transmembrane region" description="Helical" evidence="21">
    <location>
        <begin position="181"/>
        <end position="210"/>
    </location>
</feature>
<organism evidence="22 23">
    <name type="scientific">Candidatus Sulfobium mesophilum</name>
    <dbReference type="NCBI Taxonomy" id="2016548"/>
    <lineage>
        <taxon>Bacteria</taxon>
        <taxon>Pseudomonadati</taxon>
        <taxon>Nitrospirota</taxon>
        <taxon>Nitrospiria</taxon>
        <taxon>Nitrospirales</taxon>
        <taxon>Nitrospiraceae</taxon>
        <taxon>Candidatus Sulfobium</taxon>
    </lineage>
</organism>
<evidence type="ECO:0000256" key="9">
    <source>
        <dbReference type="ARBA" id="ARBA00022984"/>
    </source>
</evidence>
<evidence type="ECO:0000256" key="18">
    <source>
        <dbReference type="ARBA" id="ARBA00041418"/>
    </source>
</evidence>
<dbReference type="PANTHER" id="PTHR30474">
    <property type="entry name" value="CELL CYCLE PROTEIN"/>
    <property type="match status" value="1"/>
</dbReference>
<dbReference type="EC" id="2.4.99.28" evidence="19"/>
<dbReference type="InterPro" id="IPR001182">
    <property type="entry name" value="FtsW/RodA"/>
</dbReference>
<feature type="transmembrane region" description="Helical" evidence="21">
    <location>
        <begin position="20"/>
        <end position="47"/>
    </location>
</feature>
<evidence type="ECO:0000256" key="4">
    <source>
        <dbReference type="ARBA" id="ARBA00022618"/>
    </source>
</evidence>
<feature type="transmembrane region" description="Helical" evidence="21">
    <location>
        <begin position="85"/>
        <end position="107"/>
    </location>
</feature>
<keyword evidence="8" id="KW-0133">Cell shape</keyword>
<feature type="transmembrane region" description="Helical" evidence="21">
    <location>
        <begin position="59"/>
        <end position="79"/>
    </location>
</feature>
<keyword evidence="5" id="KW-0328">Glycosyltransferase</keyword>
<keyword evidence="12" id="KW-0131">Cell cycle</keyword>
<dbReference type="GO" id="GO:0071555">
    <property type="term" value="P:cell wall organization"/>
    <property type="evidence" value="ECO:0007669"/>
    <property type="project" value="UniProtKB-KW"/>
</dbReference>
<evidence type="ECO:0000256" key="15">
    <source>
        <dbReference type="ARBA" id="ARBA00033270"/>
    </source>
</evidence>
<dbReference type="GO" id="GO:0015648">
    <property type="term" value="F:lipid-linked peptidoglycan transporter activity"/>
    <property type="evidence" value="ECO:0007669"/>
    <property type="project" value="TreeGrafter"/>
</dbReference>
<evidence type="ECO:0000256" key="5">
    <source>
        <dbReference type="ARBA" id="ARBA00022676"/>
    </source>
</evidence>
<keyword evidence="10 21" id="KW-1133">Transmembrane helix</keyword>
<feature type="transmembrane region" description="Helical" evidence="21">
    <location>
        <begin position="348"/>
        <end position="367"/>
    </location>
</feature>
<dbReference type="GO" id="GO:0009252">
    <property type="term" value="P:peptidoglycan biosynthetic process"/>
    <property type="evidence" value="ECO:0007669"/>
    <property type="project" value="UniProtKB-KW"/>
</dbReference>
<dbReference type="AlphaFoldDB" id="A0A2U3QJD8"/>
<protein>
    <recommendedName>
        <fullName evidence="17">Probable peptidoglycan glycosyltransferase FtsW</fullName>
        <ecNumber evidence="19">2.4.99.28</ecNumber>
    </recommendedName>
    <alternativeName>
        <fullName evidence="18">Cell division protein FtsW</fullName>
    </alternativeName>
    <alternativeName>
        <fullName evidence="15">Cell wall polymerase</fullName>
    </alternativeName>
    <alternativeName>
        <fullName evidence="14">Peptidoglycan polymerase</fullName>
    </alternativeName>
</protein>
<evidence type="ECO:0000256" key="12">
    <source>
        <dbReference type="ARBA" id="ARBA00023306"/>
    </source>
</evidence>
<evidence type="ECO:0000313" key="23">
    <source>
        <dbReference type="Proteomes" id="UP000245125"/>
    </source>
</evidence>
<dbReference type="OrthoDB" id="9768187at2"/>
<reference evidence="23" key="1">
    <citation type="submission" date="2018-03" db="EMBL/GenBank/DDBJ databases">
        <authorList>
            <person name="Zecchin S."/>
        </authorList>
    </citation>
    <scope>NUCLEOTIDE SEQUENCE [LARGE SCALE GENOMIC DNA]</scope>
</reference>
<evidence type="ECO:0000256" key="6">
    <source>
        <dbReference type="ARBA" id="ARBA00022679"/>
    </source>
</evidence>
<evidence type="ECO:0000256" key="17">
    <source>
        <dbReference type="ARBA" id="ARBA00041185"/>
    </source>
</evidence>
<dbReference type="InterPro" id="IPR018365">
    <property type="entry name" value="Cell_cycle_FtsW-rel_CS"/>
</dbReference>
<evidence type="ECO:0000256" key="21">
    <source>
        <dbReference type="SAM" id="Phobius"/>
    </source>
</evidence>
<keyword evidence="3" id="KW-1003">Cell membrane</keyword>
<dbReference type="GO" id="GO:0051301">
    <property type="term" value="P:cell division"/>
    <property type="evidence" value="ECO:0007669"/>
    <property type="project" value="UniProtKB-KW"/>
</dbReference>
<dbReference type="PANTHER" id="PTHR30474:SF2">
    <property type="entry name" value="PEPTIDOGLYCAN GLYCOSYLTRANSFERASE FTSW-RELATED"/>
    <property type="match status" value="1"/>
</dbReference>
<keyword evidence="13" id="KW-0961">Cell wall biogenesis/degradation</keyword>
<evidence type="ECO:0000256" key="19">
    <source>
        <dbReference type="ARBA" id="ARBA00044770"/>
    </source>
</evidence>
<name>A0A2U3QJD8_9BACT</name>
<dbReference type="GO" id="GO:0008360">
    <property type="term" value="P:regulation of cell shape"/>
    <property type="evidence" value="ECO:0007669"/>
    <property type="project" value="UniProtKB-KW"/>
</dbReference>
<evidence type="ECO:0000256" key="14">
    <source>
        <dbReference type="ARBA" id="ARBA00032370"/>
    </source>
</evidence>
<evidence type="ECO:0000256" key="10">
    <source>
        <dbReference type="ARBA" id="ARBA00022989"/>
    </source>
</evidence>
<dbReference type="GO" id="GO:0005886">
    <property type="term" value="C:plasma membrane"/>
    <property type="evidence" value="ECO:0007669"/>
    <property type="project" value="UniProtKB-SubCell"/>
</dbReference>
<feature type="transmembrane region" description="Helical" evidence="21">
    <location>
        <begin position="282"/>
        <end position="303"/>
    </location>
</feature>
<evidence type="ECO:0000256" key="8">
    <source>
        <dbReference type="ARBA" id="ARBA00022960"/>
    </source>
</evidence>
<evidence type="ECO:0000256" key="3">
    <source>
        <dbReference type="ARBA" id="ARBA00022475"/>
    </source>
</evidence>
<dbReference type="NCBIfam" id="TIGR02614">
    <property type="entry name" value="ftsW"/>
    <property type="match status" value="1"/>
</dbReference>
<feature type="transmembrane region" description="Helical" evidence="21">
    <location>
        <begin position="315"/>
        <end position="336"/>
    </location>
</feature>
<dbReference type="PROSITE" id="PS00428">
    <property type="entry name" value="FTSW_RODA_SPOVE"/>
    <property type="match status" value="1"/>
</dbReference>
<keyword evidence="7 21" id="KW-0812">Transmembrane</keyword>
<comment type="pathway">
    <text evidence="2">Cell wall biogenesis; peptidoglycan biosynthesis.</text>
</comment>
<evidence type="ECO:0000256" key="7">
    <source>
        <dbReference type="ARBA" id="ARBA00022692"/>
    </source>
</evidence>
<keyword evidence="9" id="KW-0573">Peptidoglycan synthesis</keyword>
<dbReference type="Proteomes" id="UP000245125">
    <property type="component" value="Unassembled WGS sequence"/>
</dbReference>
<dbReference type="InterPro" id="IPR013437">
    <property type="entry name" value="FtsW"/>
</dbReference>
<dbReference type="GO" id="GO:0032153">
    <property type="term" value="C:cell division site"/>
    <property type="evidence" value="ECO:0007669"/>
    <property type="project" value="TreeGrafter"/>
</dbReference>
<dbReference type="Pfam" id="PF01098">
    <property type="entry name" value="FTSW_RODA_SPOVE"/>
    <property type="match status" value="1"/>
</dbReference>
<evidence type="ECO:0000256" key="13">
    <source>
        <dbReference type="ARBA" id="ARBA00023316"/>
    </source>
</evidence>
<keyword evidence="23" id="KW-1185">Reference proteome</keyword>
<gene>
    <name evidence="22" type="primary">ftsW</name>
    <name evidence="22" type="ORF">NBG4_590017</name>
</gene>
<evidence type="ECO:0000256" key="2">
    <source>
        <dbReference type="ARBA" id="ARBA00004752"/>
    </source>
</evidence>
<dbReference type="EMBL" id="OUUY01000107">
    <property type="protein sequence ID" value="SPQ01524.1"/>
    <property type="molecule type" value="Genomic_DNA"/>
</dbReference>
<accession>A0A2U3QJD8</accession>
<evidence type="ECO:0000256" key="20">
    <source>
        <dbReference type="ARBA" id="ARBA00049902"/>
    </source>
</evidence>
<comment type="subcellular location">
    <subcellularLocation>
        <location evidence="1">Cell membrane</location>
        <topology evidence="1">Multi-pass membrane protein</topology>
    </subcellularLocation>
</comment>
<evidence type="ECO:0000256" key="1">
    <source>
        <dbReference type="ARBA" id="ARBA00004651"/>
    </source>
</evidence>
<evidence type="ECO:0000313" key="22">
    <source>
        <dbReference type="EMBL" id="SPQ01524.1"/>
    </source>
</evidence>
<proteinExistence type="inferred from homology"/>
<dbReference type="GO" id="GO:0008955">
    <property type="term" value="F:peptidoglycan glycosyltransferase activity"/>
    <property type="evidence" value="ECO:0007669"/>
    <property type="project" value="UniProtKB-EC"/>
</dbReference>
<comment type="similarity">
    <text evidence="16">Belongs to the SEDS family. FtsW subfamily.</text>
</comment>
<comment type="catalytic activity">
    <reaction evidence="20">
        <text>[GlcNAc-(1-&gt;4)-Mur2Ac(oyl-L-Ala-gamma-D-Glu-L-Lys-D-Ala-D-Ala)](n)-di-trans,octa-cis-undecaprenyl diphosphate + beta-D-GlcNAc-(1-&gt;4)-Mur2Ac(oyl-L-Ala-gamma-D-Glu-L-Lys-D-Ala-D-Ala)-di-trans,octa-cis-undecaprenyl diphosphate = [GlcNAc-(1-&gt;4)-Mur2Ac(oyl-L-Ala-gamma-D-Glu-L-Lys-D-Ala-D-Ala)](n+1)-di-trans,octa-cis-undecaprenyl diphosphate + di-trans,octa-cis-undecaprenyl diphosphate + H(+)</text>
        <dbReference type="Rhea" id="RHEA:23708"/>
        <dbReference type="Rhea" id="RHEA-COMP:9602"/>
        <dbReference type="Rhea" id="RHEA-COMP:9603"/>
        <dbReference type="ChEBI" id="CHEBI:15378"/>
        <dbReference type="ChEBI" id="CHEBI:58405"/>
        <dbReference type="ChEBI" id="CHEBI:60033"/>
        <dbReference type="ChEBI" id="CHEBI:78435"/>
        <dbReference type="EC" id="2.4.99.28"/>
    </reaction>
</comment>
<keyword evidence="6" id="KW-0808">Transferase</keyword>
<feature type="transmembrane region" description="Helical" evidence="21">
    <location>
        <begin position="151"/>
        <end position="169"/>
    </location>
</feature>
<keyword evidence="11 21" id="KW-0472">Membrane</keyword>
<keyword evidence="4" id="KW-0132">Cell division</keyword>
<evidence type="ECO:0000256" key="11">
    <source>
        <dbReference type="ARBA" id="ARBA00023136"/>
    </source>
</evidence>